<accession>A0A371D7M6</accession>
<proteinExistence type="predicted"/>
<keyword evidence="2" id="KW-1185">Reference proteome</keyword>
<evidence type="ECO:0000313" key="1">
    <source>
        <dbReference type="EMBL" id="RDX48541.1"/>
    </source>
</evidence>
<dbReference type="OrthoDB" id="2754197at2759"/>
<evidence type="ECO:0008006" key="3">
    <source>
        <dbReference type="Google" id="ProtNLM"/>
    </source>
</evidence>
<dbReference type="Proteomes" id="UP000256964">
    <property type="component" value="Unassembled WGS sequence"/>
</dbReference>
<evidence type="ECO:0000313" key="2">
    <source>
        <dbReference type="Proteomes" id="UP000256964"/>
    </source>
</evidence>
<dbReference type="InterPro" id="IPR032675">
    <property type="entry name" value="LRR_dom_sf"/>
</dbReference>
<reference evidence="1 2" key="1">
    <citation type="journal article" date="2018" name="Biotechnol. Biofuels">
        <title>Integrative visual omics of the white-rot fungus Polyporus brumalis exposes the biotechnological potential of its oxidative enzymes for delignifying raw plant biomass.</title>
        <authorList>
            <person name="Miyauchi S."/>
            <person name="Rancon A."/>
            <person name="Drula E."/>
            <person name="Hage H."/>
            <person name="Chaduli D."/>
            <person name="Favel A."/>
            <person name="Grisel S."/>
            <person name="Henrissat B."/>
            <person name="Herpoel-Gimbert I."/>
            <person name="Ruiz-Duenas F.J."/>
            <person name="Chevret D."/>
            <person name="Hainaut M."/>
            <person name="Lin J."/>
            <person name="Wang M."/>
            <person name="Pangilinan J."/>
            <person name="Lipzen A."/>
            <person name="Lesage-Meessen L."/>
            <person name="Navarro D."/>
            <person name="Riley R."/>
            <person name="Grigoriev I.V."/>
            <person name="Zhou S."/>
            <person name="Raouche S."/>
            <person name="Rosso M.N."/>
        </authorList>
    </citation>
    <scope>NUCLEOTIDE SEQUENCE [LARGE SCALE GENOMIC DNA]</scope>
    <source>
        <strain evidence="1 2">BRFM 1820</strain>
    </source>
</reference>
<protein>
    <recommendedName>
        <fullName evidence="3">F-box domain-containing protein</fullName>
    </recommendedName>
</protein>
<gene>
    <name evidence="1" type="ORF">OH76DRAFT_660737</name>
</gene>
<dbReference type="SUPFAM" id="SSF52047">
    <property type="entry name" value="RNI-like"/>
    <property type="match status" value="1"/>
</dbReference>
<sequence>MDGWKLHIDILLDVLSVAELKTMSQMVKTCRTLHREGGKALLRSTDVELHTRLQIMSFLLFMHADTPGRFSSLRALRLQPRGSLPGPMEWDGTLLVGFFLELAGRCSGLKSLLIEGGYTHTDEWLSEELARAVSKLRSLTDLTLSLIHDIFWNPLRTAMLSHLLRADLTIPAPVPMPPTQVAIDLTHILEGSRDTLECITLMGSSRHKIVTRGGLVYPRLKTLDLHGAWIPTTADYITSFPALKSLMVSDYRISRLSDEVYASVRGENKRYQRARGSWPYMHCFLGNTQHLYLLGLSCHVHQVYLNNITEDVSAAMLRAVLDDVRPVDLELTSYANSNFLNSQWMEALCAPRSPRMTVLKIKIMLLSLTEEDSLEHAMVAIRAAVASLSLLGLRLYIERAGFTAETKGPGMYANIMDLEAIAQGFKDASPSLRSVLVELDCRSDRPYSMAWRGLAMTAADYWVPTEDPDRVPLAHEHDPPQPLASISPAMPNPLSPLVMALGPLSADLSRNYKPRPPVASHRYCSCDMSRY</sequence>
<dbReference type="AlphaFoldDB" id="A0A371D7M6"/>
<dbReference type="EMBL" id="KZ857411">
    <property type="protein sequence ID" value="RDX48541.1"/>
    <property type="molecule type" value="Genomic_DNA"/>
</dbReference>
<dbReference type="Gene3D" id="3.80.10.10">
    <property type="entry name" value="Ribonuclease Inhibitor"/>
    <property type="match status" value="1"/>
</dbReference>
<organism evidence="1 2">
    <name type="scientific">Lentinus brumalis</name>
    <dbReference type="NCBI Taxonomy" id="2498619"/>
    <lineage>
        <taxon>Eukaryota</taxon>
        <taxon>Fungi</taxon>
        <taxon>Dikarya</taxon>
        <taxon>Basidiomycota</taxon>
        <taxon>Agaricomycotina</taxon>
        <taxon>Agaricomycetes</taxon>
        <taxon>Polyporales</taxon>
        <taxon>Polyporaceae</taxon>
        <taxon>Lentinus</taxon>
    </lineage>
</organism>
<name>A0A371D7M6_9APHY</name>